<accession>A0A5J4WE25</accession>
<name>A0A5J4WE25_9EUKA</name>
<comment type="caution">
    <text evidence="2">The sequence shown here is derived from an EMBL/GenBank/DDBJ whole genome shotgun (WGS) entry which is preliminary data.</text>
</comment>
<proteinExistence type="predicted"/>
<protein>
    <submittedName>
        <fullName evidence="2">Uncharacterized protein</fullName>
    </submittedName>
</protein>
<evidence type="ECO:0000313" key="3">
    <source>
        <dbReference type="Proteomes" id="UP000324800"/>
    </source>
</evidence>
<evidence type="ECO:0000256" key="1">
    <source>
        <dbReference type="SAM" id="MobiDB-lite"/>
    </source>
</evidence>
<feature type="region of interest" description="Disordered" evidence="1">
    <location>
        <begin position="17"/>
        <end position="39"/>
    </location>
</feature>
<organism evidence="2 3">
    <name type="scientific">Streblomastix strix</name>
    <dbReference type="NCBI Taxonomy" id="222440"/>
    <lineage>
        <taxon>Eukaryota</taxon>
        <taxon>Metamonada</taxon>
        <taxon>Preaxostyla</taxon>
        <taxon>Oxymonadida</taxon>
        <taxon>Streblomastigidae</taxon>
        <taxon>Streblomastix</taxon>
    </lineage>
</organism>
<reference evidence="2 3" key="1">
    <citation type="submission" date="2019-03" db="EMBL/GenBank/DDBJ databases">
        <title>Single cell metagenomics reveals metabolic interactions within the superorganism composed of flagellate Streblomastix strix and complex community of Bacteroidetes bacteria on its surface.</title>
        <authorList>
            <person name="Treitli S.C."/>
            <person name="Kolisko M."/>
            <person name="Husnik F."/>
            <person name="Keeling P."/>
            <person name="Hampl V."/>
        </authorList>
    </citation>
    <scope>NUCLEOTIDE SEQUENCE [LARGE SCALE GENOMIC DNA]</scope>
    <source>
        <strain evidence="2">ST1C</strain>
    </source>
</reference>
<feature type="compositionally biased region" description="Basic and acidic residues" evidence="1">
    <location>
        <begin position="17"/>
        <end position="26"/>
    </location>
</feature>
<dbReference type="EMBL" id="SNRW01002325">
    <property type="protein sequence ID" value="KAA6393150.1"/>
    <property type="molecule type" value="Genomic_DNA"/>
</dbReference>
<evidence type="ECO:0000313" key="2">
    <source>
        <dbReference type="EMBL" id="KAA6393150.1"/>
    </source>
</evidence>
<dbReference type="AlphaFoldDB" id="A0A5J4WE25"/>
<sequence length="279" mass="32726">ENSEVCECGKKRGRIEARRTDAKSEKTPSIGRNTRSAARGEKGEQLFKWILSRRQFTSEAIDKVIEGWHSIWRRHRQRIDEFEEFWMKQGKSWDDLMTVKDPEVVISNFLAQQGRSKSSDANTNACRTAIGMLFRIQGFQEKEISGFALKQMMKKPQYATRKKRKEEPIYKLDILLRYIQGKFGYIEQLSEQEHMGCEISSIMAFATFRLTEIHRAKATKNEDCSWQLYISVQKGDDYDLSVTFRPVSNQQICPITWIASWFARRSTSDQTKPLWWRVS</sequence>
<dbReference type="Proteomes" id="UP000324800">
    <property type="component" value="Unassembled WGS sequence"/>
</dbReference>
<feature type="non-terminal residue" evidence="2">
    <location>
        <position position="1"/>
    </location>
</feature>
<gene>
    <name evidence="2" type="ORF">EZS28_011326</name>
</gene>